<sequence>MMKKIKLAGYAPSTTGASRDAEEDDKESSISHHSEKLAIAFGLIRTSPGTIIRITKNVKSVYGLSQCFEDDIEGF</sequence>
<dbReference type="EMBL" id="CM046395">
    <property type="protein sequence ID" value="KAI8543784.1"/>
    <property type="molecule type" value="Genomic_DNA"/>
</dbReference>
<gene>
    <name evidence="1" type="ORF">RHMOL_Rhmol08G0245400</name>
</gene>
<reference evidence="1" key="1">
    <citation type="submission" date="2022-02" db="EMBL/GenBank/DDBJ databases">
        <title>Plant Genome Project.</title>
        <authorList>
            <person name="Zhang R.-G."/>
        </authorList>
    </citation>
    <scope>NUCLEOTIDE SEQUENCE</scope>
    <source>
        <strain evidence="1">AT1</strain>
    </source>
</reference>
<comment type="caution">
    <text evidence="1">The sequence shown here is derived from an EMBL/GenBank/DDBJ whole genome shotgun (WGS) entry which is preliminary data.</text>
</comment>
<proteinExistence type="predicted"/>
<evidence type="ECO:0000313" key="1">
    <source>
        <dbReference type="EMBL" id="KAI8543784.1"/>
    </source>
</evidence>
<keyword evidence="2" id="KW-1185">Reference proteome</keyword>
<protein>
    <submittedName>
        <fullName evidence="1">Uncharacterized protein</fullName>
    </submittedName>
</protein>
<dbReference type="Proteomes" id="UP001062846">
    <property type="component" value="Chromosome 8"/>
</dbReference>
<name>A0ACC0MT11_RHOML</name>
<accession>A0ACC0MT11</accession>
<organism evidence="1 2">
    <name type="scientific">Rhododendron molle</name>
    <name type="common">Chinese azalea</name>
    <name type="synonym">Azalea mollis</name>
    <dbReference type="NCBI Taxonomy" id="49168"/>
    <lineage>
        <taxon>Eukaryota</taxon>
        <taxon>Viridiplantae</taxon>
        <taxon>Streptophyta</taxon>
        <taxon>Embryophyta</taxon>
        <taxon>Tracheophyta</taxon>
        <taxon>Spermatophyta</taxon>
        <taxon>Magnoliopsida</taxon>
        <taxon>eudicotyledons</taxon>
        <taxon>Gunneridae</taxon>
        <taxon>Pentapetalae</taxon>
        <taxon>asterids</taxon>
        <taxon>Ericales</taxon>
        <taxon>Ericaceae</taxon>
        <taxon>Ericoideae</taxon>
        <taxon>Rhodoreae</taxon>
        <taxon>Rhododendron</taxon>
    </lineage>
</organism>
<evidence type="ECO:0000313" key="2">
    <source>
        <dbReference type="Proteomes" id="UP001062846"/>
    </source>
</evidence>